<evidence type="ECO:0000256" key="4">
    <source>
        <dbReference type="SAM" id="MobiDB-lite"/>
    </source>
</evidence>
<keyword evidence="2" id="KW-0233">DNA recombination</keyword>
<feature type="region of interest" description="Disordered" evidence="4">
    <location>
        <begin position="1"/>
        <end position="23"/>
    </location>
</feature>
<dbReference type="InterPro" id="IPR010998">
    <property type="entry name" value="Integrase_recombinase_N"/>
</dbReference>
<evidence type="ECO:0000259" key="6">
    <source>
        <dbReference type="PROSITE" id="PS51900"/>
    </source>
</evidence>
<dbReference type="SUPFAM" id="SSF56349">
    <property type="entry name" value="DNA breaking-rejoining enzymes"/>
    <property type="match status" value="1"/>
</dbReference>
<evidence type="ECO:0000313" key="8">
    <source>
        <dbReference type="Proteomes" id="UP001595898"/>
    </source>
</evidence>
<dbReference type="InterPro" id="IPR044068">
    <property type="entry name" value="CB"/>
</dbReference>
<evidence type="ECO:0000256" key="2">
    <source>
        <dbReference type="ARBA" id="ARBA00023172"/>
    </source>
</evidence>
<dbReference type="InterPro" id="IPR050090">
    <property type="entry name" value="Tyrosine_recombinase_XerCD"/>
</dbReference>
<dbReference type="PANTHER" id="PTHR30349">
    <property type="entry name" value="PHAGE INTEGRASE-RELATED"/>
    <property type="match status" value="1"/>
</dbReference>
<evidence type="ECO:0000313" key="7">
    <source>
        <dbReference type="EMBL" id="MFC4540830.1"/>
    </source>
</evidence>
<dbReference type="InterPro" id="IPR002104">
    <property type="entry name" value="Integrase_catalytic"/>
</dbReference>
<feature type="domain" description="Core-binding (CB)" evidence="6">
    <location>
        <begin position="24"/>
        <end position="124"/>
    </location>
</feature>
<dbReference type="PROSITE" id="PS51900">
    <property type="entry name" value="CB"/>
    <property type="match status" value="1"/>
</dbReference>
<dbReference type="GO" id="GO:0003677">
    <property type="term" value="F:DNA binding"/>
    <property type="evidence" value="ECO:0007669"/>
    <property type="project" value="UniProtKB-UniRule"/>
</dbReference>
<dbReference type="GO" id="GO:0006310">
    <property type="term" value="P:DNA recombination"/>
    <property type="evidence" value="ECO:0007669"/>
    <property type="project" value="UniProtKB-KW"/>
</dbReference>
<dbReference type="RefSeq" id="WP_250138990.1">
    <property type="nucleotide sequence ID" value="NZ_JALIQP010000001.1"/>
</dbReference>
<dbReference type="Pfam" id="PF00589">
    <property type="entry name" value="Phage_integrase"/>
    <property type="match status" value="1"/>
</dbReference>
<dbReference type="Gene3D" id="1.10.443.10">
    <property type="entry name" value="Intergrase catalytic core"/>
    <property type="match status" value="1"/>
</dbReference>
<evidence type="ECO:0000256" key="1">
    <source>
        <dbReference type="ARBA" id="ARBA00023125"/>
    </source>
</evidence>
<sequence>MSKEKQSVDDQRERIGEEFNRSVDPLKQYDESFVQMQEDGVEPFEMFLDDVVRDSNRRDSTVDEYERSIRHFKEYVTQQGRHPACANPTLVNGFAEYEFQQRDNGKETVKTKLNYVNKAYKYFQNENVFPHTEEYNPVDNAWEKITWPEEEEKDYPKVTREEMREVLADITHVFKLAVILMGLKLGMRQGEIRNVKLEDIHIENAELQDHYPELGSHHRLAGQKNAIFIPTKYHRPGNKSRYPRILPLDEEMRSVLTQYLLIRPDCGEPWVFLSQTHHDRIKDKDGINRHWKEQVRSHISAEAYEKELTSHFGRHWFSTFWKMENPIEKEYVQYMRGDKIGDGREGEPIDEYLHGYYSDIEDQYRNEIYKLL</sequence>
<feature type="compositionally biased region" description="Basic and acidic residues" evidence="4">
    <location>
        <begin position="1"/>
        <end position="21"/>
    </location>
</feature>
<proteinExistence type="predicted"/>
<feature type="domain" description="Tyr recombinase" evidence="5">
    <location>
        <begin position="153"/>
        <end position="365"/>
    </location>
</feature>
<accession>A0ABD5PKG4</accession>
<keyword evidence="1 3" id="KW-0238">DNA-binding</keyword>
<comment type="caution">
    <text evidence="7">The sequence shown here is derived from an EMBL/GenBank/DDBJ whole genome shotgun (WGS) entry which is preliminary data.</text>
</comment>
<reference evidence="7 8" key="1">
    <citation type="journal article" date="2019" name="Int. J. Syst. Evol. Microbiol.">
        <title>The Global Catalogue of Microorganisms (GCM) 10K type strain sequencing project: providing services to taxonomists for standard genome sequencing and annotation.</title>
        <authorList>
            <consortium name="The Broad Institute Genomics Platform"/>
            <consortium name="The Broad Institute Genome Sequencing Center for Infectious Disease"/>
            <person name="Wu L."/>
            <person name="Ma J."/>
        </authorList>
    </citation>
    <scope>NUCLEOTIDE SEQUENCE [LARGE SCALE GENOMIC DNA]</scope>
    <source>
        <strain evidence="7 8">WLHS5</strain>
    </source>
</reference>
<dbReference type="PROSITE" id="PS51898">
    <property type="entry name" value="TYR_RECOMBINASE"/>
    <property type="match status" value="1"/>
</dbReference>
<protein>
    <submittedName>
        <fullName evidence="7">Tyrosine-type recombinase/integrase</fullName>
    </submittedName>
</protein>
<name>A0ABD5PKG4_9EURY</name>
<organism evidence="7 8">
    <name type="scientific">Halosolutus amylolyticus</name>
    <dbReference type="NCBI Taxonomy" id="2932267"/>
    <lineage>
        <taxon>Archaea</taxon>
        <taxon>Methanobacteriati</taxon>
        <taxon>Methanobacteriota</taxon>
        <taxon>Stenosarchaea group</taxon>
        <taxon>Halobacteria</taxon>
        <taxon>Halobacteriales</taxon>
        <taxon>Natrialbaceae</taxon>
        <taxon>Halosolutus</taxon>
    </lineage>
</organism>
<dbReference type="Gene3D" id="1.10.150.130">
    <property type="match status" value="1"/>
</dbReference>
<evidence type="ECO:0000259" key="5">
    <source>
        <dbReference type="PROSITE" id="PS51898"/>
    </source>
</evidence>
<dbReference type="EMBL" id="JBHSFA010000002">
    <property type="protein sequence ID" value="MFC4540830.1"/>
    <property type="molecule type" value="Genomic_DNA"/>
</dbReference>
<dbReference type="InterPro" id="IPR011010">
    <property type="entry name" value="DNA_brk_join_enz"/>
</dbReference>
<dbReference type="AlphaFoldDB" id="A0ABD5PKG4"/>
<dbReference type="InterPro" id="IPR013762">
    <property type="entry name" value="Integrase-like_cat_sf"/>
</dbReference>
<keyword evidence="8" id="KW-1185">Reference proteome</keyword>
<dbReference type="Proteomes" id="UP001595898">
    <property type="component" value="Unassembled WGS sequence"/>
</dbReference>
<evidence type="ECO:0000256" key="3">
    <source>
        <dbReference type="PROSITE-ProRule" id="PRU01248"/>
    </source>
</evidence>
<gene>
    <name evidence="7" type="ORF">ACFO5R_02665</name>
</gene>
<dbReference type="PANTHER" id="PTHR30349:SF92">
    <property type="entry name" value="SITE-SPECIFIC RECOMBINASE"/>
    <property type="match status" value="1"/>
</dbReference>